<protein>
    <submittedName>
        <fullName evidence="1">Uncharacterized protein</fullName>
    </submittedName>
</protein>
<dbReference type="Proteomes" id="UP000330809">
    <property type="component" value="Unassembled WGS sequence"/>
</dbReference>
<name>A0A449IE55_PSEFR</name>
<dbReference type="AlphaFoldDB" id="A0A449IE55"/>
<accession>A0A449IE55</accession>
<reference evidence="1 2" key="1">
    <citation type="submission" date="2019-02" db="EMBL/GenBank/DDBJ databases">
        <authorList>
            <consortium name="Pathogen Informatics"/>
        </authorList>
    </citation>
    <scope>NUCLEOTIDE SEQUENCE [LARGE SCALE GENOMIC DNA]</scope>
    <source>
        <strain evidence="1 2">3012STDY7103891</strain>
    </source>
</reference>
<evidence type="ECO:0000313" key="2">
    <source>
        <dbReference type="Proteomes" id="UP000330809"/>
    </source>
</evidence>
<dbReference type="EMBL" id="CAACYJ010000002">
    <property type="protein sequence ID" value="VFB17767.1"/>
    <property type="molecule type" value="Genomic_DNA"/>
</dbReference>
<gene>
    <name evidence="1" type="ORF">NCTC10754_00287</name>
</gene>
<sequence length="64" mass="6609">MERTMARPSPVPPTGARTAGINAVKAIKDPLQMGRGDSPKLVTAKVTFGPSAAMAKVTFELVAA</sequence>
<proteinExistence type="predicted"/>
<evidence type="ECO:0000313" key="1">
    <source>
        <dbReference type="EMBL" id="VFB17767.1"/>
    </source>
</evidence>
<organism evidence="1 2">
    <name type="scientific">Pseudomonas fragi</name>
    <dbReference type="NCBI Taxonomy" id="296"/>
    <lineage>
        <taxon>Bacteria</taxon>
        <taxon>Pseudomonadati</taxon>
        <taxon>Pseudomonadota</taxon>
        <taxon>Gammaproteobacteria</taxon>
        <taxon>Pseudomonadales</taxon>
        <taxon>Pseudomonadaceae</taxon>
        <taxon>Pseudomonas</taxon>
    </lineage>
</organism>